<keyword evidence="1" id="KW-1133">Transmembrane helix</keyword>
<accession>A0A9P6NR98</accession>
<reference evidence="2" key="1">
    <citation type="submission" date="2013-11" db="EMBL/GenBank/DDBJ databases">
        <title>Genome sequence of the fusiform rust pathogen reveals effectors for host alternation and coevolution with pine.</title>
        <authorList>
            <consortium name="DOE Joint Genome Institute"/>
            <person name="Smith K."/>
            <person name="Pendleton A."/>
            <person name="Kubisiak T."/>
            <person name="Anderson C."/>
            <person name="Salamov A."/>
            <person name="Aerts A."/>
            <person name="Riley R."/>
            <person name="Clum A."/>
            <person name="Lindquist E."/>
            <person name="Ence D."/>
            <person name="Campbell M."/>
            <person name="Kronenberg Z."/>
            <person name="Feau N."/>
            <person name="Dhillon B."/>
            <person name="Hamelin R."/>
            <person name="Burleigh J."/>
            <person name="Smith J."/>
            <person name="Yandell M."/>
            <person name="Nelson C."/>
            <person name="Grigoriev I."/>
            <person name="Davis J."/>
        </authorList>
    </citation>
    <scope>NUCLEOTIDE SEQUENCE</scope>
    <source>
        <strain evidence="2">G11</strain>
    </source>
</reference>
<sequence>MGSAVLQGAQLGATDLRVWLVGPCARPQISAECRVQTSENGMKNSTSMTNGLNSSEIDAELAHIFFTLAVANGQGQINYLNHFFSSVHLNWIFYILWFFFRFGLTYETSQSLCRCQLYLCTL</sequence>
<dbReference type="EMBL" id="MU167218">
    <property type="protein sequence ID" value="KAG0150554.1"/>
    <property type="molecule type" value="Genomic_DNA"/>
</dbReference>
<dbReference type="OrthoDB" id="511529at2759"/>
<comment type="caution">
    <text evidence="2">The sequence shown here is derived from an EMBL/GenBank/DDBJ whole genome shotgun (WGS) entry which is preliminary data.</text>
</comment>
<name>A0A9P6NR98_9BASI</name>
<protein>
    <submittedName>
        <fullName evidence="2">Uncharacterized protein</fullName>
    </submittedName>
</protein>
<organism evidence="2 3">
    <name type="scientific">Cronartium quercuum f. sp. fusiforme G11</name>
    <dbReference type="NCBI Taxonomy" id="708437"/>
    <lineage>
        <taxon>Eukaryota</taxon>
        <taxon>Fungi</taxon>
        <taxon>Dikarya</taxon>
        <taxon>Basidiomycota</taxon>
        <taxon>Pucciniomycotina</taxon>
        <taxon>Pucciniomycetes</taxon>
        <taxon>Pucciniales</taxon>
        <taxon>Coleosporiaceae</taxon>
        <taxon>Cronartium</taxon>
    </lineage>
</organism>
<proteinExistence type="predicted"/>
<dbReference type="Proteomes" id="UP000886653">
    <property type="component" value="Unassembled WGS sequence"/>
</dbReference>
<feature type="transmembrane region" description="Helical" evidence="1">
    <location>
        <begin position="83"/>
        <end position="104"/>
    </location>
</feature>
<dbReference type="AlphaFoldDB" id="A0A9P6NR98"/>
<keyword evidence="1" id="KW-0812">Transmembrane</keyword>
<evidence type="ECO:0000313" key="2">
    <source>
        <dbReference type="EMBL" id="KAG0150554.1"/>
    </source>
</evidence>
<keyword evidence="1" id="KW-0472">Membrane</keyword>
<gene>
    <name evidence="2" type="ORF">CROQUDRAFT_176918</name>
</gene>
<evidence type="ECO:0000313" key="3">
    <source>
        <dbReference type="Proteomes" id="UP000886653"/>
    </source>
</evidence>
<keyword evidence="3" id="KW-1185">Reference proteome</keyword>
<evidence type="ECO:0000256" key="1">
    <source>
        <dbReference type="SAM" id="Phobius"/>
    </source>
</evidence>